<dbReference type="InterPro" id="IPR003599">
    <property type="entry name" value="Ig_sub"/>
</dbReference>
<dbReference type="SUPFAM" id="SSF48726">
    <property type="entry name" value="Immunoglobulin"/>
    <property type="match status" value="8"/>
</dbReference>
<evidence type="ECO:0000256" key="4">
    <source>
        <dbReference type="ARBA" id="ARBA00023180"/>
    </source>
</evidence>
<feature type="domain" description="Ig-like" evidence="7">
    <location>
        <begin position="550"/>
        <end position="647"/>
    </location>
</feature>
<feature type="domain" description="Ig-like" evidence="7">
    <location>
        <begin position="221"/>
        <end position="318"/>
    </location>
</feature>
<dbReference type="GO" id="GO:0050839">
    <property type="term" value="F:cell adhesion molecule binding"/>
    <property type="evidence" value="ECO:0007669"/>
    <property type="project" value="TreeGrafter"/>
</dbReference>
<dbReference type="Proteomes" id="UP001174909">
    <property type="component" value="Unassembled WGS sequence"/>
</dbReference>
<evidence type="ECO:0000256" key="5">
    <source>
        <dbReference type="ARBA" id="ARBA00023319"/>
    </source>
</evidence>
<dbReference type="GO" id="GO:0098609">
    <property type="term" value="P:cell-cell adhesion"/>
    <property type="evidence" value="ECO:0007669"/>
    <property type="project" value="TreeGrafter"/>
</dbReference>
<evidence type="ECO:0000256" key="3">
    <source>
        <dbReference type="ARBA" id="ARBA00023157"/>
    </source>
</evidence>
<dbReference type="Pfam" id="PF00047">
    <property type="entry name" value="ig"/>
    <property type="match status" value="3"/>
</dbReference>
<dbReference type="PROSITE" id="PS50835">
    <property type="entry name" value="IG_LIKE"/>
    <property type="match status" value="7"/>
</dbReference>
<dbReference type="Gene3D" id="2.60.40.10">
    <property type="entry name" value="Immunoglobulins"/>
    <property type="match status" value="7"/>
</dbReference>
<evidence type="ECO:0000259" key="7">
    <source>
        <dbReference type="PROSITE" id="PS50835"/>
    </source>
</evidence>
<feature type="domain" description="Ig-like" evidence="7">
    <location>
        <begin position="16"/>
        <end position="111"/>
    </location>
</feature>
<gene>
    <name evidence="8" type="ORF">GBAR_LOCUS26640</name>
</gene>
<evidence type="ECO:0000313" key="8">
    <source>
        <dbReference type="EMBL" id="CAI8048274.1"/>
    </source>
</evidence>
<dbReference type="InterPro" id="IPR013783">
    <property type="entry name" value="Ig-like_fold"/>
</dbReference>
<dbReference type="InterPro" id="IPR013151">
    <property type="entry name" value="Immunoglobulin_dom"/>
</dbReference>
<sequence length="963" mass="100846">MVANSSTLPSNVTTGPDVTIERVNITLASSPSSPILAGGSVTITCSISLASGVIGTPVLRWEVPGATEFTKQNDGGSSSNLTLSSISTSQAGVYSCSAFLDGSVAADTVITVQVPTPIPFITNSTIIPGSSGNLTCSYSPDPTFLVKAYSTWTIGGEEVTATEGDRISTEGTSLIFFPFHTSDTGNYTCSLSLVSITQYINVVQGPQMSRVSEIIVQIPPPDVTISLNRSGPLYAGTGLSIMCTATLDPSVNNDENVFIKWSGQERIPSTRFSISSTTNHPCDRYSSVLTISPLAVQDNGPFTCTWTVTGLDQSQSATNTSSTNVNVIDLPAPVVELDASDPTIRMVGDSLQLTCTAITVDHLTRGVHLIVEWTGGNGGATQIETTVNGTTAARTLTFNSLRTSHGAKYTCQAAINIPSINVTRNHGNSTDVYVRIPGPMLAVTAPTKLVTGSGLSLRCSIQPPSVDTSITVLSNWSTPGGRNNRVNAGNDTSPQLVISRVETADSGDYTCSVRVTDSTNSPYILDSPLAYSTTMITVKLNVTVSALYEPAPGEVPGELGPNQFTAGSNLTLNCSVEGHSGALSYMWSLTGNPSTSGCGSDCNIDTSSANSTLVVGGPELLSYYAGDYTCTVSESGRSNSRNSHTFPVNVVGAGIYALRYDSSVSSGPIANDGLIISTSDDLRLECVSNSSIGEVGSITTPDGTILTPDSTTSTLTLTNPFRRPGVLRLRSVDGSSQERPPGPLPASAQGVYTCTIPDSSGKDISLNVGLYPPGFNVTPTIINLTYHEGNDSHTLTCVSTGSPATNVSWTKDGEPLTSYYTISQTVIDRSTSTYSNVLTVSPEGAAGTYNCTVSNDLGSNPNVVVALGLTVSGEDSLTVGQSGTISCRSNVRVSSFEWRNESSVLASSNSGNLFVLEYTFPLVTDDLHGQQYTCTGVVGAYSYREHLSLVVKVPETLSQSRQV</sequence>
<evidence type="ECO:0000256" key="2">
    <source>
        <dbReference type="ARBA" id="ARBA00023136"/>
    </source>
</evidence>
<proteinExistence type="predicted"/>
<evidence type="ECO:0000256" key="1">
    <source>
        <dbReference type="ARBA" id="ARBA00004479"/>
    </source>
</evidence>
<comment type="subcellular location">
    <subcellularLocation>
        <location evidence="1">Membrane</location>
        <topology evidence="1">Single-pass type I membrane protein</topology>
    </subcellularLocation>
</comment>
<keyword evidence="9" id="KW-1185">Reference proteome</keyword>
<name>A0AA35TIF2_GEOBA</name>
<keyword evidence="4" id="KW-0325">Glycoprotein</keyword>
<feature type="region of interest" description="Disordered" evidence="6">
    <location>
        <begin position="731"/>
        <end position="750"/>
    </location>
</feature>
<dbReference type="PANTHER" id="PTHR11640">
    <property type="entry name" value="NEPHRIN"/>
    <property type="match status" value="1"/>
</dbReference>
<dbReference type="InterPro" id="IPR007110">
    <property type="entry name" value="Ig-like_dom"/>
</dbReference>
<evidence type="ECO:0000313" key="9">
    <source>
        <dbReference type="Proteomes" id="UP001174909"/>
    </source>
</evidence>
<comment type="caution">
    <text evidence="8">The sequence shown here is derived from an EMBL/GenBank/DDBJ whole genome shotgun (WGS) entry which is preliminary data.</text>
</comment>
<dbReference type="EMBL" id="CASHTH010003718">
    <property type="protein sequence ID" value="CAI8048274.1"/>
    <property type="molecule type" value="Genomic_DNA"/>
</dbReference>
<protein>
    <submittedName>
        <fullName evidence="8">Hemicentin-2</fullName>
    </submittedName>
</protein>
<keyword evidence="5" id="KW-0393">Immunoglobulin domain</keyword>
<dbReference type="CDD" id="cd00096">
    <property type="entry name" value="Ig"/>
    <property type="match status" value="2"/>
</dbReference>
<dbReference type="Pfam" id="PF13927">
    <property type="entry name" value="Ig_3"/>
    <property type="match status" value="1"/>
</dbReference>
<organism evidence="8 9">
    <name type="scientific">Geodia barretti</name>
    <name type="common">Barrett's horny sponge</name>
    <dbReference type="NCBI Taxonomy" id="519541"/>
    <lineage>
        <taxon>Eukaryota</taxon>
        <taxon>Metazoa</taxon>
        <taxon>Porifera</taxon>
        <taxon>Demospongiae</taxon>
        <taxon>Heteroscleromorpha</taxon>
        <taxon>Tetractinellida</taxon>
        <taxon>Astrophorina</taxon>
        <taxon>Geodiidae</taxon>
        <taxon>Geodia</taxon>
    </lineage>
</organism>
<evidence type="ECO:0000256" key="6">
    <source>
        <dbReference type="SAM" id="MobiDB-lite"/>
    </source>
</evidence>
<accession>A0AA35TIF2</accession>
<dbReference type="InterPro" id="IPR036179">
    <property type="entry name" value="Ig-like_dom_sf"/>
</dbReference>
<dbReference type="PANTHER" id="PTHR11640:SF164">
    <property type="entry name" value="MAM DOMAIN-CONTAINING GLYCOSYLPHOSPHATIDYLINOSITOL ANCHOR PROTEIN 1"/>
    <property type="match status" value="1"/>
</dbReference>
<feature type="domain" description="Ig-like" evidence="7">
    <location>
        <begin position="439"/>
        <end position="521"/>
    </location>
</feature>
<dbReference type="InterPro" id="IPR051275">
    <property type="entry name" value="Cell_adhesion_signaling"/>
</dbReference>
<dbReference type="AlphaFoldDB" id="A0AA35TIF2"/>
<dbReference type="InterPro" id="IPR003598">
    <property type="entry name" value="Ig_sub2"/>
</dbReference>
<feature type="domain" description="Ig-like" evidence="7">
    <location>
        <begin position="773"/>
        <end position="870"/>
    </location>
</feature>
<dbReference type="GO" id="GO:0005911">
    <property type="term" value="C:cell-cell junction"/>
    <property type="evidence" value="ECO:0007669"/>
    <property type="project" value="TreeGrafter"/>
</dbReference>
<reference evidence="8" key="1">
    <citation type="submission" date="2023-03" db="EMBL/GenBank/DDBJ databases">
        <authorList>
            <person name="Steffen K."/>
            <person name="Cardenas P."/>
        </authorList>
    </citation>
    <scope>NUCLEOTIDE SEQUENCE</scope>
</reference>
<feature type="domain" description="Ig-like" evidence="7">
    <location>
        <begin position="333"/>
        <end position="423"/>
    </location>
</feature>
<dbReference type="GO" id="GO:0005886">
    <property type="term" value="C:plasma membrane"/>
    <property type="evidence" value="ECO:0007669"/>
    <property type="project" value="TreeGrafter"/>
</dbReference>
<dbReference type="SMART" id="SM00408">
    <property type="entry name" value="IGc2"/>
    <property type="match status" value="5"/>
</dbReference>
<keyword evidence="2" id="KW-0472">Membrane</keyword>
<dbReference type="SMART" id="SM00409">
    <property type="entry name" value="IG"/>
    <property type="match status" value="8"/>
</dbReference>
<keyword evidence="3" id="KW-1015">Disulfide bond</keyword>
<feature type="domain" description="Ig-like" evidence="7">
    <location>
        <begin position="115"/>
        <end position="201"/>
    </location>
</feature>